<dbReference type="AlphaFoldDB" id="A0A512ATT3"/>
<keyword evidence="2" id="KW-0547">Nucleotide-binding</keyword>
<dbReference type="PANTHER" id="PTHR43435:SF4">
    <property type="entry name" value="FGGY CARBOHYDRATE KINASE DOMAIN-CONTAINING PROTEIN"/>
    <property type="match status" value="1"/>
</dbReference>
<evidence type="ECO:0000256" key="4">
    <source>
        <dbReference type="ARBA" id="ARBA00022840"/>
    </source>
</evidence>
<evidence type="ECO:0000256" key="3">
    <source>
        <dbReference type="ARBA" id="ARBA00022777"/>
    </source>
</evidence>
<feature type="domain" description="Carbohydrate kinase FGGY C-terminal" evidence="11">
    <location>
        <begin position="292"/>
        <end position="507"/>
    </location>
</feature>
<evidence type="ECO:0000256" key="9">
    <source>
        <dbReference type="SAM" id="MobiDB-lite"/>
    </source>
</evidence>
<dbReference type="EC" id="2.7.1.16" evidence="7 8"/>
<comment type="similarity">
    <text evidence="8">Belongs to the ribulokinase family.</text>
</comment>
<feature type="compositionally biased region" description="Basic and acidic residues" evidence="9">
    <location>
        <begin position="575"/>
        <end position="588"/>
    </location>
</feature>
<dbReference type="Gene3D" id="1.20.58.2240">
    <property type="match status" value="1"/>
</dbReference>
<feature type="domain" description="Carbohydrate kinase FGGY N-terminal" evidence="10">
    <location>
        <begin position="7"/>
        <end position="282"/>
    </location>
</feature>
<dbReference type="UniPathway" id="UPA00145">
    <property type="reaction ID" value="UER00566"/>
</dbReference>
<evidence type="ECO:0000256" key="2">
    <source>
        <dbReference type="ARBA" id="ARBA00022741"/>
    </source>
</evidence>
<keyword evidence="6 8" id="KW-0119">Carbohydrate metabolism</keyword>
<dbReference type="Gene3D" id="3.30.420.40">
    <property type="match status" value="1"/>
</dbReference>
<dbReference type="OrthoDB" id="9805576at2"/>
<evidence type="ECO:0000256" key="6">
    <source>
        <dbReference type="ARBA" id="ARBA00023277"/>
    </source>
</evidence>
<dbReference type="InterPro" id="IPR043129">
    <property type="entry name" value="ATPase_NBD"/>
</dbReference>
<dbReference type="Pfam" id="PF02782">
    <property type="entry name" value="FGGY_C"/>
    <property type="match status" value="1"/>
</dbReference>
<evidence type="ECO:0000256" key="1">
    <source>
        <dbReference type="ARBA" id="ARBA00022679"/>
    </source>
</evidence>
<dbReference type="GO" id="GO:0019150">
    <property type="term" value="F:D-ribulokinase activity"/>
    <property type="evidence" value="ECO:0007669"/>
    <property type="project" value="TreeGrafter"/>
</dbReference>
<evidence type="ECO:0000259" key="11">
    <source>
        <dbReference type="Pfam" id="PF02782"/>
    </source>
</evidence>
<dbReference type="SUPFAM" id="SSF53067">
    <property type="entry name" value="Actin-like ATPase domain"/>
    <property type="match status" value="2"/>
</dbReference>
<keyword evidence="5 8" id="KW-0054">Arabinose catabolism</keyword>
<dbReference type="InterPro" id="IPR018484">
    <property type="entry name" value="FGGY_N"/>
</dbReference>
<reference evidence="12 13" key="1">
    <citation type="submission" date="2019-07" db="EMBL/GenBank/DDBJ databases">
        <title>Whole genome shotgun sequence of Adhaeribacter aerolatus NBRC 106133.</title>
        <authorList>
            <person name="Hosoyama A."/>
            <person name="Uohara A."/>
            <person name="Ohji S."/>
            <person name="Ichikawa N."/>
        </authorList>
    </citation>
    <scope>NUCLEOTIDE SEQUENCE [LARGE SCALE GENOMIC DNA]</scope>
    <source>
        <strain evidence="12 13">NBRC 106133</strain>
    </source>
</reference>
<evidence type="ECO:0000259" key="10">
    <source>
        <dbReference type="Pfam" id="PF00370"/>
    </source>
</evidence>
<feature type="region of interest" description="Disordered" evidence="9">
    <location>
        <begin position="559"/>
        <end position="598"/>
    </location>
</feature>
<evidence type="ECO:0000256" key="7">
    <source>
        <dbReference type="NCBIfam" id="TIGR01234"/>
    </source>
</evidence>
<dbReference type="EMBL" id="BJYS01000004">
    <property type="protein sequence ID" value="GEO03129.1"/>
    <property type="molecule type" value="Genomic_DNA"/>
</dbReference>
<dbReference type="GO" id="GO:0005737">
    <property type="term" value="C:cytoplasm"/>
    <property type="evidence" value="ECO:0007669"/>
    <property type="project" value="TreeGrafter"/>
</dbReference>
<dbReference type="RefSeq" id="WP_146895169.1">
    <property type="nucleotide sequence ID" value="NZ_BJYS01000004.1"/>
</dbReference>
<protein>
    <recommendedName>
        <fullName evidence="7 8">Ribulokinase</fullName>
        <ecNumber evidence="7 8">2.7.1.16</ecNumber>
    </recommendedName>
</protein>
<sequence length="598" mass="65460">MEKDTFVIGVDYGSDSVRSVLVNARNGEEVASAVFNYPRWEAGAYCVPAENQFRQHPLDYIEGLEYTIKQCLQKAGGNIAQTVKGIAVDTTGSTPVAVDKTGTPLALLPGFEENPHAMFVLWKDHTGVNEAAEINEHAKKFDTNYLQYVGGIYSSEWFWAKLLRTLRADKQVREAIYSWVEHCDWIPFLLTGGTDVHQMKRGVCSAGHKSLWAVEFGGLPPEDFFASLDPVLKGFTNRLFTDTYTSDQPAGNLSPEWAERLGLSTDVIVGVGAFDAHMGAVGGQIEPYHLSKVMGTSTCDMLVAPIDEVEDKLVNGICGQVPGSVIPGMMGMEAGQSAFGDTYAWFKKILMWPLQQFLAQSQVIDAQTAKSLLDEISARIIPELSKQADQIPLSENNEYAIDWFNGRRTPDANQLLKGAISGLGLGSDAPRVFRALVEATCFGAKKIVDRFNEQGVPVKGLIGLGGVAKKSPFIMQMMADVMNMPIRIHKSEQTCAIGAAMFAATAAGIYAKVEDAMAAMGQGFDAEYFPDAERAKIYAKRYQKYSELGDFLEDHITNSKSPLISDLPETGTKAQEPHTEAEKKKEEALETTSTNDTK</sequence>
<evidence type="ECO:0000256" key="8">
    <source>
        <dbReference type="RuleBase" id="RU003455"/>
    </source>
</evidence>
<dbReference type="Pfam" id="PF00370">
    <property type="entry name" value="FGGY_N"/>
    <property type="match status" value="1"/>
</dbReference>
<dbReference type="Proteomes" id="UP000321532">
    <property type="component" value="Unassembled WGS sequence"/>
</dbReference>
<dbReference type="PANTHER" id="PTHR43435">
    <property type="entry name" value="RIBULOKINASE"/>
    <property type="match status" value="1"/>
</dbReference>
<dbReference type="GO" id="GO:0005524">
    <property type="term" value="F:ATP binding"/>
    <property type="evidence" value="ECO:0007669"/>
    <property type="project" value="UniProtKB-UniRule"/>
</dbReference>
<dbReference type="GO" id="GO:0019569">
    <property type="term" value="P:L-arabinose catabolic process to D-xylulose 5-phosphate"/>
    <property type="evidence" value="ECO:0007669"/>
    <property type="project" value="UniProtKB-UniPathway"/>
</dbReference>
<dbReference type="NCBIfam" id="TIGR01234">
    <property type="entry name" value="L-ribulokinase"/>
    <property type="match status" value="1"/>
</dbReference>
<organism evidence="12 13">
    <name type="scientific">Adhaeribacter aerolatus</name>
    <dbReference type="NCBI Taxonomy" id="670289"/>
    <lineage>
        <taxon>Bacteria</taxon>
        <taxon>Pseudomonadati</taxon>
        <taxon>Bacteroidota</taxon>
        <taxon>Cytophagia</taxon>
        <taxon>Cytophagales</taxon>
        <taxon>Hymenobacteraceae</taxon>
        <taxon>Adhaeribacter</taxon>
    </lineage>
</organism>
<name>A0A512ATT3_9BACT</name>
<comment type="caution">
    <text evidence="12">The sequence shown here is derived from an EMBL/GenBank/DDBJ whole genome shotgun (WGS) entry which is preliminary data.</text>
</comment>
<evidence type="ECO:0000313" key="13">
    <source>
        <dbReference type="Proteomes" id="UP000321532"/>
    </source>
</evidence>
<accession>A0A512ATT3</accession>
<dbReference type="CDD" id="cd07781">
    <property type="entry name" value="ASKHA_NBD_FGGY_L-RBK"/>
    <property type="match status" value="1"/>
</dbReference>
<proteinExistence type="inferred from homology"/>
<evidence type="ECO:0000313" key="12">
    <source>
        <dbReference type="EMBL" id="GEO03129.1"/>
    </source>
</evidence>
<keyword evidence="3 8" id="KW-0418">Kinase</keyword>
<keyword evidence="1 8" id="KW-0808">Transferase</keyword>
<dbReference type="InterPro" id="IPR018485">
    <property type="entry name" value="FGGY_C"/>
</dbReference>
<dbReference type="NCBIfam" id="NF003154">
    <property type="entry name" value="PRK04123.1"/>
    <property type="match status" value="1"/>
</dbReference>
<evidence type="ECO:0000256" key="5">
    <source>
        <dbReference type="ARBA" id="ARBA00022935"/>
    </source>
</evidence>
<dbReference type="InterPro" id="IPR005929">
    <property type="entry name" value="Ribulokinase"/>
</dbReference>
<gene>
    <name evidence="12" type="primary">araB</name>
    <name evidence="12" type="ORF">AAE02nite_07930</name>
</gene>
<dbReference type="GO" id="GO:0008741">
    <property type="term" value="F:ribulokinase activity"/>
    <property type="evidence" value="ECO:0007669"/>
    <property type="project" value="UniProtKB-UniRule"/>
</dbReference>
<keyword evidence="13" id="KW-1185">Reference proteome</keyword>
<comment type="catalytic activity">
    <reaction evidence="8">
        <text>L-ribulose + ATP = L-ribulose 5-phosphate + ADP + H(+)</text>
        <dbReference type="Rhea" id="RHEA:22072"/>
        <dbReference type="ChEBI" id="CHEBI:15378"/>
        <dbReference type="ChEBI" id="CHEBI:16880"/>
        <dbReference type="ChEBI" id="CHEBI:30616"/>
        <dbReference type="ChEBI" id="CHEBI:58226"/>
        <dbReference type="ChEBI" id="CHEBI:456216"/>
        <dbReference type="EC" id="2.7.1.16"/>
    </reaction>
</comment>
<keyword evidence="4" id="KW-0067">ATP-binding</keyword>
<comment type="pathway">
    <text evidence="8">Carbohydrate degradation; L-arabinose degradation via L-ribulose; D-xylulose 5-phosphate from L-arabinose (bacterial route): step 2/3.</text>
</comment>